<dbReference type="InterPro" id="IPR046112">
    <property type="entry name" value="DUF6049"/>
</dbReference>
<keyword evidence="2" id="KW-0732">Signal</keyword>
<feature type="transmembrane region" description="Helical" evidence="1">
    <location>
        <begin position="621"/>
        <end position="639"/>
    </location>
</feature>
<organism evidence="3 4">
    <name type="scientific">Agrococcus sediminis</name>
    <dbReference type="NCBI Taxonomy" id="2599924"/>
    <lineage>
        <taxon>Bacteria</taxon>
        <taxon>Bacillati</taxon>
        <taxon>Actinomycetota</taxon>
        <taxon>Actinomycetes</taxon>
        <taxon>Micrococcales</taxon>
        <taxon>Microbacteriaceae</taxon>
        <taxon>Agrococcus</taxon>
    </lineage>
</organism>
<dbReference type="PROSITE" id="PS51318">
    <property type="entry name" value="TAT"/>
    <property type="match status" value="1"/>
</dbReference>
<dbReference type="EMBL" id="VOIR01000011">
    <property type="protein sequence ID" value="KAA6436106.1"/>
    <property type="molecule type" value="Genomic_DNA"/>
</dbReference>
<evidence type="ECO:0000313" key="4">
    <source>
        <dbReference type="Proteomes" id="UP000323221"/>
    </source>
</evidence>
<reference evidence="3 4" key="1">
    <citation type="submission" date="2019-08" db="EMBL/GenBank/DDBJ databases">
        <title>Agrococcus lahaulensis sp. nov., isolated from a cold desert of the Indian Himalayas.</title>
        <authorList>
            <person name="Qu J.H."/>
        </authorList>
    </citation>
    <scope>NUCLEOTIDE SEQUENCE [LARGE SCALE GENOMIC DNA]</scope>
    <source>
        <strain evidence="3 4">NS18</strain>
    </source>
</reference>
<feature type="chain" id="PRO_5038940139" evidence="2">
    <location>
        <begin position="27"/>
        <end position="663"/>
    </location>
</feature>
<dbReference type="Proteomes" id="UP000323221">
    <property type="component" value="Unassembled WGS sequence"/>
</dbReference>
<name>A0A5M8QMY0_9MICO</name>
<dbReference type="InterPro" id="IPR006311">
    <property type="entry name" value="TAT_signal"/>
</dbReference>
<evidence type="ECO:0000256" key="1">
    <source>
        <dbReference type="SAM" id="Phobius"/>
    </source>
</evidence>
<feature type="signal peptide" evidence="2">
    <location>
        <begin position="1"/>
        <end position="26"/>
    </location>
</feature>
<dbReference type="Pfam" id="PF19516">
    <property type="entry name" value="DUF6049"/>
    <property type="match status" value="1"/>
</dbReference>
<evidence type="ECO:0000313" key="3">
    <source>
        <dbReference type="EMBL" id="KAA6436106.1"/>
    </source>
</evidence>
<gene>
    <name evidence="3" type="ORF">FQ330_01360</name>
</gene>
<keyword evidence="1" id="KW-0812">Transmembrane</keyword>
<accession>A0A5M8QMY0</accession>
<evidence type="ECO:0000256" key="2">
    <source>
        <dbReference type="SAM" id="SignalP"/>
    </source>
</evidence>
<dbReference type="RefSeq" id="WP_146354595.1">
    <property type="nucleotide sequence ID" value="NZ_VOIR01000011.1"/>
</dbReference>
<comment type="caution">
    <text evidence="3">The sequence shown here is derived from an EMBL/GenBank/DDBJ whole genome shotgun (WGS) entry which is preliminary data.</text>
</comment>
<proteinExistence type="predicted"/>
<keyword evidence="4" id="KW-1185">Reference proteome</keyword>
<dbReference type="OrthoDB" id="4985746at2"/>
<protein>
    <submittedName>
        <fullName evidence="3">Uncharacterized protein</fullName>
    </submittedName>
</protein>
<dbReference type="AlphaFoldDB" id="A0A5M8QMY0"/>
<sequence>MLSAGRLARRRATACAAAAVATALLAAPLAAAPEAGATAAPEAPTLMIAPVDPLLSEGESLEVTVSIDNPSMAVQPATTVDVLLSADPISTRYTLSRWFEGQAIVASSAVASVELPAVAALGRASETVTVDAEALGLDGATWGAYGLAASAPSLSGATSVVVRDEPGESSPTRLALAAPIDAGVGSSGLLDADELERATEIGGDTLAALDAALGAGATIGVDPAIGASAEALGDEAPEAALAWLERADRDDTYALEYANADPIAQVRAGAHPIEPLGIPREGADPLPASAGSIGTREPVIDATAAILQTGDLAELSAIGTVVLSGANLDEELIGSTPSALVDLDGVEALAADAQLQELIRAASVDDEAMAGHARAQAMALLAVITRERPSDARTLAAMLPASSQGSSAAMLADLASARFVQTVGIDDALELEPRDATLIAPTDPERAVGAELVQDALAQEAEVAHVASIVEEPSTLLAGLRLGLLAALPDAGRAVTQADRDAIAGLGDAMSDVRGAVQILPGSTLNATGQSAPLPIAIENRLDVPVQVVLSVRPSNALVTVPQSRVDVTVAAGSQERVQVPIEIVGTGTVLMIAQLHTPDGVPLGHLQTLRVNSQPTIETALAWVLGVAIVLLIASGIVRSVRKRRRGQAHGDLDEPTPEETA</sequence>
<keyword evidence="1" id="KW-0472">Membrane</keyword>
<keyword evidence="1" id="KW-1133">Transmembrane helix</keyword>